<gene>
    <name evidence="2" type="ORF">GNZ18_06350</name>
</gene>
<sequence length="201" mass="22819">MLDRIPASHGETLDRAAYHRDFARHAEGLRGVIWKLERSQVFREPRDTSWQAFMAGDWHGALELLEKDREAVRTEARQNAAQGLEIRRVRVAELPIGPYLQWELHALKLLADEGFGLTVLTADQVAPLETSVQLPEVVVFESEVLYEVRYEPDWTPCGARRITDADVISAAAGEIKALYERGEPFLDFFRREVAPLRAPAV</sequence>
<evidence type="ECO:0000259" key="1">
    <source>
        <dbReference type="Pfam" id="PF21806"/>
    </source>
</evidence>
<name>A0A7K1KVY4_9ACTN</name>
<comment type="caution">
    <text evidence="2">The sequence shown here is derived from an EMBL/GenBank/DDBJ whole genome shotgun (WGS) entry which is preliminary data.</text>
</comment>
<dbReference type="Pfam" id="PF21806">
    <property type="entry name" value="DUF6879"/>
    <property type="match status" value="1"/>
</dbReference>
<protein>
    <recommendedName>
        <fullName evidence="1">DUF6879 domain-containing protein</fullName>
    </recommendedName>
</protein>
<dbReference type="InterPro" id="IPR049244">
    <property type="entry name" value="DUF6879"/>
</dbReference>
<organism evidence="2 3">
    <name type="scientific">Actinomadura litoris</name>
    <dbReference type="NCBI Taxonomy" id="2678616"/>
    <lineage>
        <taxon>Bacteria</taxon>
        <taxon>Bacillati</taxon>
        <taxon>Actinomycetota</taxon>
        <taxon>Actinomycetes</taxon>
        <taxon>Streptosporangiales</taxon>
        <taxon>Thermomonosporaceae</taxon>
        <taxon>Actinomadura</taxon>
    </lineage>
</organism>
<feature type="domain" description="DUF6879" evidence="1">
    <location>
        <begin position="21"/>
        <end position="189"/>
    </location>
</feature>
<dbReference type="EMBL" id="WOFH01000002">
    <property type="protein sequence ID" value="MUN36217.1"/>
    <property type="molecule type" value="Genomic_DNA"/>
</dbReference>
<dbReference type="AlphaFoldDB" id="A0A7K1KVY4"/>
<dbReference type="Proteomes" id="UP000432015">
    <property type="component" value="Unassembled WGS sequence"/>
</dbReference>
<accession>A0A7K1KVY4</accession>
<evidence type="ECO:0000313" key="3">
    <source>
        <dbReference type="Proteomes" id="UP000432015"/>
    </source>
</evidence>
<proteinExistence type="predicted"/>
<keyword evidence="3" id="KW-1185">Reference proteome</keyword>
<dbReference type="RefSeq" id="WP_156215223.1">
    <property type="nucleotide sequence ID" value="NZ_WOFH01000002.1"/>
</dbReference>
<reference evidence="2 3" key="1">
    <citation type="submission" date="2019-11" db="EMBL/GenBank/DDBJ databases">
        <authorList>
            <person name="Cao P."/>
        </authorList>
    </citation>
    <scope>NUCLEOTIDE SEQUENCE [LARGE SCALE GENOMIC DNA]</scope>
    <source>
        <strain evidence="2 3">NEAU-AAG5</strain>
    </source>
</reference>
<evidence type="ECO:0000313" key="2">
    <source>
        <dbReference type="EMBL" id="MUN36217.1"/>
    </source>
</evidence>